<reference evidence="2" key="1">
    <citation type="submission" date="2016-05" db="EMBL/GenBank/DDBJ databases">
        <authorList>
            <person name="Naeem Raeece"/>
        </authorList>
    </citation>
    <scope>NUCLEOTIDE SEQUENCE [LARGE SCALE GENOMIC DNA]</scope>
</reference>
<evidence type="ECO:0000313" key="1">
    <source>
        <dbReference type="EMBL" id="SBS87766.1"/>
    </source>
</evidence>
<dbReference type="AlphaFoldDB" id="A0A1A8W4B5"/>
<sequence length="71" mass="8199">LVVYPDAGPFKLFFKFEKGGRRRNVPLPMLRSNGETLEPLLSLLPLQLRQVENELLENYVSGKTILERTKK</sequence>
<feature type="non-terminal residue" evidence="1">
    <location>
        <position position="1"/>
    </location>
</feature>
<accession>A0A1A8W4B5</accession>
<protein>
    <submittedName>
        <fullName evidence="1">Uncharacterized protein</fullName>
    </submittedName>
</protein>
<dbReference type="Proteomes" id="UP000078560">
    <property type="component" value="Unassembled WGS sequence"/>
</dbReference>
<gene>
    <name evidence="1" type="ORF">POVCU2_0044380</name>
</gene>
<evidence type="ECO:0000313" key="2">
    <source>
        <dbReference type="Proteomes" id="UP000078560"/>
    </source>
</evidence>
<dbReference type="EMBL" id="FLQU01000597">
    <property type="protein sequence ID" value="SBS87766.1"/>
    <property type="molecule type" value="Genomic_DNA"/>
</dbReference>
<proteinExistence type="predicted"/>
<organism evidence="1 2">
    <name type="scientific">Plasmodium ovale curtisi</name>
    <dbReference type="NCBI Taxonomy" id="864141"/>
    <lineage>
        <taxon>Eukaryota</taxon>
        <taxon>Sar</taxon>
        <taxon>Alveolata</taxon>
        <taxon>Apicomplexa</taxon>
        <taxon>Aconoidasida</taxon>
        <taxon>Haemosporida</taxon>
        <taxon>Plasmodiidae</taxon>
        <taxon>Plasmodium</taxon>
        <taxon>Plasmodium (Plasmodium)</taxon>
    </lineage>
</organism>
<name>A0A1A8W4B5_PLAOA</name>